<gene>
    <name evidence="2" type="ORF">AB5J54_41050</name>
</gene>
<reference evidence="2" key="1">
    <citation type="submission" date="2024-07" db="EMBL/GenBank/DDBJ databases">
        <authorList>
            <person name="Yu S.T."/>
        </authorList>
    </citation>
    <scope>NUCLEOTIDE SEQUENCE</scope>
    <source>
        <strain evidence="2">R44</strain>
    </source>
</reference>
<dbReference type="AlphaFoldDB" id="A0AB39TB70"/>
<dbReference type="GO" id="GO:0016874">
    <property type="term" value="F:ligase activity"/>
    <property type="evidence" value="ECO:0007669"/>
    <property type="project" value="UniProtKB-KW"/>
</dbReference>
<keyword evidence="2" id="KW-0436">Ligase</keyword>
<organism evidence="2">
    <name type="scientific">Streptomyces sp. R44</name>
    <dbReference type="NCBI Taxonomy" id="3238633"/>
    <lineage>
        <taxon>Bacteria</taxon>
        <taxon>Bacillati</taxon>
        <taxon>Actinomycetota</taxon>
        <taxon>Actinomycetes</taxon>
        <taxon>Kitasatosporales</taxon>
        <taxon>Streptomycetaceae</taxon>
        <taxon>Streptomyces</taxon>
    </lineage>
</organism>
<protein>
    <submittedName>
        <fullName evidence="2">Peptide ligase PGM1-related protein</fullName>
    </submittedName>
</protein>
<evidence type="ECO:0000256" key="1">
    <source>
        <dbReference type="SAM" id="MobiDB-lite"/>
    </source>
</evidence>
<proteinExistence type="predicted"/>
<dbReference type="RefSeq" id="WP_369149136.1">
    <property type="nucleotide sequence ID" value="NZ_CP163444.1"/>
</dbReference>
<sequence length="49" mass="5627">MDFEGAHARLRTSHPAFDPNRGEGVVLYADAPSDGRSWRYADCREFWGR</sequence>
<feature type="region of interest" description="Disordered" evidence="1">
    <location>
        <begin position="1"/>
        <end position="21"/>
    </location>
</feature>
<evidence type="ECO:0000313" key="2">
    <source>
        <dbReference type="EMBL" id="XDQ76511.1"/>
    </source>
</evidence>
<accession>A0AB39TB70</accession>
<dbReference type="EMBL" id="CP163444">
    <property type="protein sequence ID" value="XDQ76511.1"/>
    <property type="molecule type" value="Genomic_DNA"/>
</dbReference>
<name>A0AB39TB70_9ACTN</name>